<protein>
    <submittedName>
        <fullName evidence="1">Uncharacterized protein</fullName>
    </submittedName>
</protein>
<dbReference type="Proteomes" id="UP001293593">
    <property type="component" value="Unassembled WGS sequence"/>
</dbReference>
<evidence type="ECO:0000313" key="1">
    <source>
        <dbReference type="EMBL" id="KAK4271304.1"/>
    </source>
</evidence>
<dbReference type="EMBL" id="JAWXYG010000005">
    <property type="protein sequence ID" value="KAK4271304.1"/>
    <property type="molecule type" value="Genomic_DNA"/>
</dbReference>
<sequence length="92" mass="10698">MESSTMTQNKFEVHFVLIPLMAQGHLLPMVDVGRLLVRRNNVKVTILTTPLNAFEFEQVLIERYSVALHHQSTFNIFDSQMLRLVYLRGVRP</sequence>
<dbReference type="AlphaFoldDB" id="A0AAE1JNM4"/>
<proteinExistence type="predicted"/>
<name>A0AAE1JNM4_9FABA</name>
<keyword evidence="2" id="KW-1185">Reference proteome</keyword>
<reference evidence="1" key="1">
    <citation type="submission" date="2023-10" db="EMBL/GenBank/DDBJ databases">
        <title>Chromosome-level genome of the transformable northern wattle, Acacia crassicarpa.</title>
        <authorList>
            <person name="Massaro I."/>
            <person name="Sinha N.R."/>
            <person name="Poethig S."/>
            <person name="Leichty A.R."/>
        </authorList>
    </citation>
    <scope>NUCLEOTIDE SEQUENCE</scope>
    <source>
        <strain evidence="1">Acra3RX</strain>
        <tissue evidence="1">Leaf</tissue>
    </source>
</reference>
<dbReference type="Gene3D" id="3.40.50.2000">
    <property type="entry name" value="Glycogen Phosphorylase B"/>
    <property type="match status" value="1"/>
</dbReference>
<gene>
    <name evidence="1" type="ORF">QN277_020015</name>
</gene>
<dbReference type="SUPFAM" id="SSF53756">
    <property type="entry name" value="UDP-Glycosyltransferase/glycogen phosphorylase"/>
    <property type="match status" value="1"/>
</dbReference>
<evidence type="ECO:0000313" key="2">
    <source>
        <dbReference type="Proteomes" id="UP001293593"/>
    </source>
</evidence>
<comment type="caution">
    <text evidence="1">The sequence shown here is derived from an EMBL/GenBank/DDBJ whole genome shotgun (WGS) entry which is preliminary data.</text>
</comment>
<organism evidence="1 2">
    <name type="scientific">Acacia crassicarpa</name>
    <name type="common">northern wattle</name>
    <dbReference type="NCBI Taxonomy" id="499986"/>
    <lineage>
        <taxon>Eukaryota</taxon>
        <taxon>Viridiplantae</taxon>
        <taxon>Streptophyta</taxon>
        <taxon>Embryophyta</taxon>
        <taxon>Tracheophyta</taxon>
        <taxon>Spermatophyta</taxon>
        <taxon>Magnoliopsida</taxon>
        <taxon>eudicotyledons</taxon>
        <taxon>Gunneridae</taxon>
        <taxon>Pentapetalae</taxon>
        <taxon>rosids</taxon>
        <taxon>fabids</taxon>
        <taxon>Fabales</taxon>
        <taxon>Fabaceae</taxon>
        <taxon>Caesalpinioideae</taxon>
        <taxon>mimosoid clade</taxon>
        <taxon>Acacieae</taxon>
        <taxon>Acacia</taxon>
    </lineage>
</organism>
<accession>A0AAE1JNM4</accession>